<organism evidence="6 7">
    <name type="scientific">Gonium pectorale</name>
    <name type="common">Green alga</name>
    <dbReference type="NCBI Taxonomy" id="33097"/>
    <lineage>
        <taxon>Eukaryota</taxon>
        <taxon>Viridiplantae</taxon>
        <taxon>Chlorophyta</taxon>
        <taxon>core chlorophytes</taxon>
        <taxon>Chlorophyceae</taxon>
        <taxon>CS clade</taxon>
        <taxon>Chlamydomonadales</taxon>
        <taxon>Volvocaceae</taxon>
        <taxon>Gonium</taxon>
    </lineage>
</organism>
<accession>A0A150GGD8</accession>
<feature type="compositionally biased region" description="Low complexity" evidence="4">
    <location>
        <begin position="64"/>
        <end position="75"/>
    </location>
</feature>
<dbReference type="Pfam" id="PF00441">
    <property type="entry name" value="Acyl-CoA_dh_1"/>
    <property type="match status" value="1"/>
</dbReference>
<reference evidence="7" key="1">
    <citation type="journal article" date="2016" name="Nat. Commun.">
        <title>The Gonium pectorale genome demonstrates co-option of cell cycle regulation during the evolution of multicellularity.</title>
        <authorList>
            <person name="Hanschen E.R."/>
            <person name="Marriage T.N."/>
            <person name="Ferris P.J."/>
            <person name="Hamaji T."/>
            <person name="Toyoda A."/>
            <person name="Fujiyama A."/>
            <person name="Neme R."/>
            <person name="Noguchi H."/>
            <person name="Minakuchi Y."/>
            <person name="Suzuki M."/>
            <person name="Kawai-Toyooka H."/>
            <person name="Smith D.R."/>
            <person name="Sparks H."/>
            <person name="Anderson J."/>
            <person name="Bakaric R."/>
            <person name="Luria V."/>
            <person name="Karger A."/>
            <person name="Kirschner M.W."/>
            <person name="Durand P.M."/>
            <person name="Michod R.E."/>
            <person name="Nozaki H."/>
            <person name="Olson B.J."/>
        </authorList>
    </citation>
    <scope>NUCLEOTIDE SEQUENCE [LARGE SCALE GENOMIC DNA]</scope>
    <source>
        <strain evidence="7">NIES-2863</strain>
    </source>
</reference>
<protein>
    <recommendedName>
        <fullName evidence="5">Acyl-CoA dehydrogenase/oxidase C-terminal domain-containing protein</fullName>
    </recommendedName>
</protein>
<evidence type="ECO:0000256" key="3">
    <source>
        <dbReference type="ARBA" id="ARBA00022827"/>
    </source>
</evidence>
<keyword evidence="7" id="KW-1185">Reference proteome</keyword>
<dbReference type="InterPro" id="IPR052547">
    <property type="entry name" value="Mito_Isobutyryl-CoADH"/>
</dbReference>
<comment type="similarity">
    <text evidence="1">Belongs to the acyl-CoA dehydrogenase family.</text>
</comment>
<dbReference type="Gene3D" id="1.20.140.10">
    <property type="entry name" value="Butyryl-CoA Dehydrogenase, subunit A, domain 3"/>
    <property type="match status" value="1"/>
</dbReference>
<sequence>MYGRRQTRYVDEFGGSDDGSDDEAGRGGGGGGSRSAGGGVTAAGAAGGGGGSGLPTVGSRSDLRQQQQQQPRQQQLSTLAVQRSGSSAADILREADGGLSKSRSGSFTGGALGGAAAGNRASFSAAVAAAASGGAVSPGGGGGSGSTAGKAPGPASLYQVRWLDFGLSPEQALLKSSAEKVARTALAKHTGFGGMAVPPAAGGMGLGANDSALAFEALGRGDTAVAGYLTLHNMVAWIVANYAAASLQQQAVQFRLVDLHTELQAARLTVRSAAQQWDAKAPGRSHAAAAAKQYATDAAAAVAAEAAGLLGGAGCLGEHPADRIARDLRAHTLVGGSNQQLLGRAAAGMLAHHDPAAPAW</sequence>
<dbReference type="InterPro" id="IPR009100">
    <property type="entry name" value="AcylCoA_DH/oxidase_NM_dom_sf"/>
</dbReference>
<dbReference type="SUPFAM" id="SSF47203">
    <property type="entry name" value="Acyl-CoA dehydrogenase C-terminal domain-like"/>
    <property type="match status" value="1"/>
</dbReference>
<keyword evidence="2" id="KW-0285">Flavoprotein</keyword>
<dbReference type="InterPro" id="IPR009075">
    <property type="entry name" value="AcylCo_DH/oxidase_C"/>
</dbReference>
<evidence type="ECO:0000256" key="1">
    <source>
        <dbReference type="ARBA" id="ARBA00009347"/>
    </source>
</evidence>
<gene>
    <name evidence="6" type="ORF">GPECTOR_24g191</name>
</gene>
<feature type="domain" description="Acyl-CoA dehydrogenase/oxidase C-terminal" evidence="5">
    <location>
        <begin position="247"/>
        <end position="349"/>
    </location>
</feature>
<feature type="region of interest" description="Disordered" evidence="4">
    <location>
        <begin position="1"/>
        <end position="85"/>
    </location>
</feature>
<dbReference type="STRING" id="33097.A0A150GGD8"/>
<dbReference type="SUPFAM" id="SSF56645">
    <property type="entry name" value="Acyl-CoA dehydrogenase NM domain-like"/>
    <property type="match status" value="1"/>
</dbReference>
<evidence type="ECO:0000313" key="7">
    <source>
        <dbReference type="Proteomes" id="UP000075714"/>
    </source>
</evidence>
<dbReference type="PANTHER" id="PTHR43831">
    <property type="entry name" value="ISOBUTYRYL-COA DEHYDROGENASE"/>
    <property type="match status" value="1"/>
</dbReference>
<dbReference type="PANTHER" id="PTHR43831:SF1">
    <property type="entry name" value="ISOBUTYRYL-COA DEHYDROGENASE, MITOCHONDRIAL"/>
    <property type="match status" value="1"/>
</dbReference>
<comment type="caution">
    <text evidence="6">The sequence shown here is derived from an EMBL/GenBank/DDBJ whole genome shotgun (WGS) entry which is preliminary data.</text>
</comment>
<evidence type="ECO:0000259" key="5">
    <source>
        <dbReference type="Pfam" id="PF00441"/>
    </source>
</evidence>
<dbReference type="EMBL" id="LSYV01000025">
    <property type="protein sequence ID" value="KXZ48902.1"/>
    <property type="molecule type" value="Genomic_DNA"/>
</dbReference>
<dbReference type="InterPro" id="IPR036250">
    <property type="entry name" value="AcylCo_DH-like_C"/>
</dbReference>
<feature type="compositionally biased region" description="Polar residues" evidence="4">
    <location>
        <begin position="76"/>
        <end position="85"/>
    </location>
</feature>
<evidence type="ECO:0000256" key="2">
    <source>
        <dbReference type="ARBA" id="ARBA00022630"/>
    </source>
</evidence>
<feature type="compositionally biased region" description="Gly residues" evidence="4">
    <location>
        <begin position="26"/>
        <end position="53"/>
    </location>
</feature>
<dbReference type="GO" id="GO:0016627">
    <property type="term" value="F:oxidoreductase activity, acting on the CH-CH group of donors"/>
    <property type="evidence" value="ECO:0007669"/>
    <property type="project" value="InterPro"/>
</dbReference>
<evidence type="ECO:0000313" key="6">
    <source>
        <dbReference type="EMBL" id="KXZ48902.1"/>
    </source>
</evidence>
<dbReference type="Proteomes" id="UP000075714">
    <property type="component" value="Unassembled WGS sequence"/>
</dbReference>
<keyword evidence="3" id="KW-0274">FAD</keyword>
<dbReference type="AlphaFoldDB" id="A0A150GGD8"/>
<dbReference type="OrthoDB" id="1663335at2759"/>
<evidence type="ECO:0000256" key="4">
    <source>
        <dbReference type="SAM" id="MobiDB-lite"/>
    </source>
</evidence>
<dbReference type="GO" id="GO:0050660">
    <property type="term" value="F:flavin adenine dinucleotide binding"/>
    <property type="evidence" value="ECO:0007669"/>
    <property type="project" value="InterPro"/>
</dbReference>
<name>A0A150GGD8_GONPE</name>
<proteinExistence type="inferred from homology"/>